<dbReference type="InterPro" id="IPR004045">
    <property type="entry name" value="Glutathione_S-Trfase_N"/>
</dbReference>
<name>A0A0F4QY31_9GAMM</name>
<evidence type="ECO:0000313" key="3">
    <source>
        <dbReference type="Proteomes" id="UP000033452"/>
    </source>
</evidence>
<reference evidence="2 3" key="1">
    <citation type="journal article" date="2015" name="BMC Genomics">
        <title>Genome mining reveals unlocked bioactive potential of marine Gram-negative bacteria.</title>
        <authorList>
            <person name="Machado H."/>
            <person name="Sonnenschein E.C."/>
            <person name="Melchiorsen J."/>
            <person name="Gram L."/>
        </authorList>
    </citation>
    <scope>NUCLEOTIDE SEQUENCE [LARGE SCALE GENOMIC DNA]</scope>
    <source>
        <strain evidence="2 3">S2471</strain>
    </source>
</reference>
<keyword evidence="3" id="KW-1185">Reference proteome</keyword>
<organism evidence="2 3">
    <name type="scientific">Pseudoalteromonas rubra</name>
    <dbReference type="NCBI Taxonomy" id="43658"/>
    <lineage>
        <taxon>Bacteria</taxon>
        <taxon>Pseudomonadati</taxon>
        <taxon>Pseudomonadota</taxon>
        <taxon>Gammaproteobacteria</taxon>
        <taxon>Alteromonadales</taxon>
        <taxon>Pseudoalteromonadaceae</taxon>
        <taxon>Pseudoalteromonas</taxon>
    </lineage>
</organism>
<gene>
    <name evidence="2" type="ORF">TW77_04140</name>
</gene>
<evidence type="ECO:0000259" key="1">
    <source>
        <dbReference type="PROSITE" id="PS50404"/>
    </source>
</evidence>
<accession>A0A0F4QY31</accession>
<dbReference type="Gene3D" id="1.20.1050.10">
    <property type="match status" value="1"/>
</dbReference>
<dbReference type="PATRIC" id="fig|43658.5.peg.866"/>
<dbReference type="GO" id="GO:0016740">
    <property type="term" value="F:transferase activity"/>
    <property type="evidence" value="ECO:0007669"/>
    <property type="project" value="UniProtKB-KW"/>
</dbReference>
<evidence type="ECO:0000313" key="2">
    <source>
        <dbReference type="EMBL" id="KJZ12249.1"/>
    </source>
</evidence>
<dbReference type="OrthoDB" id="8634103at2"/>
<dbReference type="InterPro" id="IPR036249">
    <property type="entry name" value="Thioredoxin-like_sf"/>
</dbReference>
<dbReference type="Proteomes" id="UP000033452">
    <property type="component" value="Unassembled WGS sequence"/>
</dbReference>
<dbReference type="EMBL" id="JXYA01000006">
    <property type="protein sequence ID" value="KJZ12249.1"/>
    <property type="molecule type" value="Genomic_DNA"/>
</dbReference>
<dbReference type="Pfam" id="PF13417">
    <property type="entry name" value="GST_N_3"/>
    <property type="match status" value="1"/>
</dbReference>
<protein>
    <submittedName>
        <fullName evidence="2">Glutathione S-transferase</fullName>
    </submittedName>
</protein>
<dbReference type="Gene3D" id="3.40.30.10">
    <property type="entry name" value="Glutaredoxin"/>
    <property type="match status" value="1"/>
</dbReference>
<dbReference type="SUPFAM" id="SSF52833">
    <property type="entry name" value="Thioredoxin-like"/>
    <property type="match status" value="1"/>
</dbReference>
<dbReference type="PROSITE" id="PS50404">
    <property type="entry name" value="GST_NTER"/>
    <property type="match status" value="1"/>
</dbReference>
<proteinExistence type="predicted"/>
<feature type="domain" description="GST N-terminal" evidence="1">
    <location>
        <begin position="1"/>
        <end position="79"/>
    </location>
</feature>
<keyword evidence="2" id="KW-0808">Transferase</keyword>
<sequence length="192" mass="22710">MILFGSDTSPYVRRIRIYCLRHDITLDYRKLDIFSEQGRAILNQHNPAQKLPFLLADDQAILDSNVIARYLQQKFSLPHLNWAQENLLTIINACNDSLVELLLCQRSQFNTDDDKLFFNLQRGRIAETLRVLDQSCHENVFLNCEYTQISLYCLLDWIRFRSLFDLTPYTALEQFYDQWQPLDEARLTDPRA</sequence>
<comment type="caution">
    <text evidence="2">The sequence shown here is derived from an EMBL/GenBank/DDBJ whole genome shotgun (WGS) entry which is preliminary data.</text>
</comment>
<dbReference type="RefSeq" id="WP_046003684.1">
    <property type="nucleotide sequence ID" value="NZ_JXYA01000006.1"/>
</dbReference>
<dbReference type="AlphaFoldDB" id="A0A0F4QY31"/>